<dbReference type="Proteomes" id="UP001178461">
    <property type="component" value="Chromosome 2"/>
</dbReference>
<name>A0AA35JZC5_9SAUR</name>
<evidence type="ECO:0000313" key="3">
    <source>
        <dbReference type="Proteomes" id="UP001178461"/>
    </source>
</evidence>
<dbReference type="EMBL" id="OX395127">
    <property type="protein sequence ID" value="CAI5768951.1"/>
    <property type="molecule type" value="Genomic_DNA"/>
</dbReference>
<protein>
    <submittedName>
        <fullName evidence="2">Uncharacterized protein</fullName>
    </submittedName>
</protein>
<proteinExistence type="predicted"/>
<evidence type="ECO:0000256" key="1">
    <source>
        <dbReference type="SAM" id="MobiDB-lite"/>
    </source>
</evidence>
<organism evidence="2 3">
    <name type="scientific">Podarcis lilfordi</name>
    <name type="common">Lilford's wall lizard</name>
    <dbReference type="NCBI Taxonomy" id="74358"/>
    <lineage>
        <taxon>Eukaryota</taxon>
        <taxon>Metazoa</taxon>
        <taxon>Chordata</taxon>
        <taxon>Craniata</taxon>
        <taxon>Vertebrata</taxon>
        <taxon>Euteleostomi</taxon>
        <taxon>Lepidosauria</taxon>
        <taxon>Squamata</taxon>
        <taxon>Bifurcata</taxon>
        <taxon>Unidentata</taxon>
        <taxon>Episquamata</taxon>
        <taxon>Laterata</taxon>
        <taxon>Lacertibaenia</taxon>
        <taxon>Lacertidae</taxon>
        <taxon>Podarcis</taxon>
    </lineage>
</organism>
<dbReference type="AlphaFoldDB" id="A0AA35JZC5"/>
<gene>
    <name evidence="2" type="ORF">PODLI_1B017545</name>
</gene>
<evidence type="ECO:0000313" key="2">
    <source>
        <dbReference type="EMBL" id="CAI5768951.1"/>
    </source>
</evidence>
<feature type="compositionally biased region" description="Basic and acidic residues" evidence="1">
    <location>
        <begin position="49"/>
        <end position="63"/>
    </location>
</feature>
<feature type="region of interest" description="Disordered" evidence="1">
    <location>
        <begin position="1"/>
        <end position="93"/>
    </location>
</feature>
<reference evidence="2" key="1">
    <citation type="submission" date="2022-12" db="EMBL/GenBank/DDBJ databases">
        <authorList>
            <person name="Alioto T."/>
            <person name="Alioto T."/>
            <person name="Gomez Garrido J."/>
        </authorList>
    </citation>
    <scope>NUCLEOTIDE SEQUENCE</scope>
</reference>
<accession>A0AA35JZC5</accession>
<sequence length="245" mass="26444">MAGRESEVTPTSSSPDWLPAVTRPFHQKNARMILQGGGGQPMRRFCPSAEKKAPNRWREENNPPRRSRLAGGPDRAPPPPPPRSRFGGEVSMAPATPGDGDCACAPLLLRLFPLPPGAHARWGFAAARVPFCAVAQWRGEGARAATGTAHARQQPALSLSGAAVARGRVLRELAVPGIKSALSFSCTSACARLQQQRGEPALLRRIHKRKGSQQQQQLFICAKYRVELWNSLPQEAALAITLEGN</sequence>
<keyword evidence="3" id="KW-1185">Reference proteome</keyword>